<dbReference type="InterPro" id="IPR001138">
    <property type="entry name" value="Zn2Cys6_DnaBD"/>
</dbReference>
<feature type="compositionally biased region" description="Basic and acidic residues" evidence="2">
    <location>
        <begin position="82"/>
        <end position="93"/>
    </location>
</feature>
<evidence type="ECO:0000313" key="5">
    <source>
        <dbReference type="Proteomes" id="UP000730481"/>
    </source>
</evidence>
<dbReference type="EMBL" id="PVQB02000243">
    <property type="protein sequence ID" value="KAF4340272.1"/>
    <property type="molecule type" value="Genomic_DNA"/>
</dbReference>
<dbReference type="SMART" id="SM00066">
    <property type="entry name" value="GAL4"/>
    <property type="match status" value="1"/>
</dbReference>
<name>A0A9P5DWS6_9HYPO</name>
<organism evidence="4 5">
    <name type="scientific">Fusarium beomiforme</name>
    <dbReference type="NCBI Taxonomy" id="44412"/>
    <lineage>
        <taxon>Eukaryota</taxon>
        <taxon>Fungi</taxon>
        <taxon>Dikarya</taxon>
        <taxon>Ascomycota</taxon>
        <taxon>Pezizomycotina</taxon>
        <taxon>Sordariomycetes</taxon>
        <taxon>Hypocreomycetidae</taxon>
        <taxon>Hypocreales</taxon>
        <taxon>Nectriaceae</taxon>
        <taxon>Fusarium</taxon>
        <taxon>Fusarium burgessii species complex</taxon>
    </lineage>
</organism>
<dbReference type="Gene3D" id="4.10.240.10">
    <property type="entry name" value="Zn(2)-C6 fungal-type DNA-binding domain"/>
    <property type="match status" value="1"/>
</dbReference>
<evidence type="ECO:0000313" key="4">
    <source>
        <dbReference type="EMBL" id="KAF4340272.1"/>
    </source>
</evidence>
<feature type="domain" description="Zn(2)-C6 fungal-type" evidence="3">
    <location>
        <begin position="10"/>
        <end position="38"/>
    </location>
</feature>
<dbReference type="InterPro" id="IPR021858">
    <property type="entry name" value="Fun_TF"/>
</dbReference>
<dbReference type="PROSITE" id="PS00463">
    <property type="entry name" value="ZN2_CY6_FUNGAL_1"/>
    <property type="match status" value="1"/>
</dbReference>
<accession>A0A9P5DWS6</accession>
<dbReference type="GO" id="GO:0008270">
    <property type="term" value="F:zinc ion binding"/>
    <property type="evidence" value="ECO:0007669"/>
    <property type="project" value="InterPro"/>
</dbReference>
<keyword evidence="1" id="KW-0539">Nucleus</keyword>
<dbReference type="Pfam" id="PF00172">
    <property type="entry name" value="Zn_clus"/>
    <property type="match status" value="1"/>
</dbReference>
<evidence type="ECO:0000256" key="1">
    <source>
        <dbReference type="ARBA" id="ARBA00023242"/>
    </source>
</evidence>
<dbReference type="CDD" id="cd00067">
    <property type="entry name" value="GAL4"/>
    <property type="match status" value="1"/>
</dbReference>
<dbReference type="Pfam" id="PF11951">
    <property type="entry name" value="Fungal_trans_2"/>
    <property type="match status" value="1"/>
</dbReference>
<comment type="caution">
    <text evidence="4">The sequence shown here is derived from an EMBL/GenBank/DDBJ whole genome shotgun (WGS) entry which is preliminary data.</text>
</comment>
<dbReference type="OrthoDB" id="2991872at2759"/>
<reference evidence="4" key="1">
    <citation type="journal article" date="2017" name="Mycologia">
        <title>Fusarium algeriense, sp. nov., a novel toxigenic crown rot pathogen of durum wheat from Algeria is nested in the Fusarium burgessii species complex.</title>
        <authorList>
            <person name="Laraba I."/>
            <person name="Keddad A."/>
            <person name="Boureghda H."/>
            <person name="Abdallah N."/>
            <person name="Vaughan M.M."/>
            <person name="Proctor R.H."/>
            <person name="Busman M."/>
            <person name="O'Donnell K."/>
        </authorList>
    </citation>
    <scope>NUCLEOTIDE SEQUENCE</scope>
    <source>
        <strain evidence="4">NRRL 25174</strain>
    </source>
</reference>
<dbReference type="PANTHER" id="PTHR38791">
    <property type="entry name" value="ZN(II)2CYS6 TRANSCRIPTION FACTOR (EUROFUNG)-RELATED-RELATED"/>
    <property type="match status" value="1"/>
</dbReference>
<evidence type="ECO:0000256" key="2">
    <source>
        <dbReference type="SAM" id="MobiDB-lite"/>
    </source>
</evidence>
<evidence type="ECO:0000259" key="3">
    <source>
        <dbReference type="PROSITE" id="PS50048"/>
    </source>
</evidence>
<protein>
    <submittedName>
        <fullName evidence="4">Sterol uptake control 2</fullName>
    </submittedName>
</protein>
<sequence length="568" mass="62703">MVFPGRFSSGCLRCRQRKVKCDEGKPTCRRCYNYGKPCLGYTDEFHFRHSAPKGRSQSVSSTASKASKAPSTASTSTASPPQDEKPPEKEAPKPKTPLVQAPIRRRSVAMVRHPTESYDNISLCYFVRRFVSPNDDDGFPGHFSFLPSLYDHYKGGLIETATLSVAQLAAYNHLGNEELRTRSLQNYGRVIKGLQQSIQSDDQAMDDKVIATILLLCTYKDFSGEGLGDPNEHASGLFYLLEKRGPSQIGTRRGAELFLLALLRLQIYSFIHGDDKYTDPGAIATVIGIFDPLLRALSMMARTLSLRHRLCWIMQSEPFQPQAASPSTASQSSTSSEDERLLIQECFEMLDAFNVWDTEAAEYWQSTFEGRGVPTALGEMSSGKMHYDAETACIIILVRSARLILLQTLLLYQTTLLPSEDDNGHSYNSWAESVPFLESDVRKTVDDMLAAVPYALGDIDPSGMPATMLHDGAAAIIIVHSIRLVTHCVYTTPEQTERAAHILARLNSAIGIRSAVGWTPGSIYGEQPFQALTPQAISPSPIMMSPGRMDYNEEKFGSPNNALGMLSS</sequence>
<dbReference type="PROSITE" id="PS50048">
    <property type="entry name" value="ZN2_CY6_FUNGAL_2"/>
    <property type="match status" value="1"/>
</dbReference>
<reference evidence="4" key="2">
    <citation type="submission" date="2020-02" db="EMBL/GenBank/DDBJ databases">
        <title>Identification and distribution of gene clusters putatively required for synthesis of sphingolipid metabolism inhibitors in phylogenetically diverse species of the filamentous fungus Fusarium.</title>
        <authorList>
            <person name="Kim H.-S."/>
            <person name="Busman M."/>
            <person name="Brown D.W."/>
            <person name="Divon H."/>
            <person name="Uhlig S."/>
            <person name="Proctor R.H."/>
        </authorList>
    </citation>
    <scope>NUCLEOTIDE SEQUENCE</scope>
    <source>
        <strain evidence="4">NRRL 25174</strain>
    </source>
</reference>
<dbReference type="SUPFAM" id="SSF57701">
    <property type="entry name" value="Zn2/Cys6 DNA-binding domain"/>
    <property type="match status" value="1"/>
</dbReference>
<dbReference type="PANTHER" id="PTHR38791:SF12">
    <property type="entry name" value="TRANSCRIPTION FACTOR DOMAIN-CONTAINING PROTEIN-RELATED"/>
    <property type="match status" value="1"/>
</dbReference>
<keyword evidence="5" id="KW-1185">Reference proteome</keyword>
<dbReference type="Proteomes" id="UP000730481">
    <property type="component" value="Unassembled WGS sequence"/>
</dbReference>
<dbReference type="InterPro" id="IPR036864">
    <property type="entry name" value="Zn2-C6_fun-type_DNA-bd_sf"/>
</dbReference>
<dbReference type="GO" id="GO:0000981">
    <property type="term" value="F:DNA-binding transcription factor activity, RNA polymerase II-specific"/>
    <property type="evidence" value="ECO:0007669"/>
    <property type="project" value="InterPro"/>
</dbReference>
<feature type="region of interest" description="Disordered" evidence="2">
    <location>
        <begin position="51"/>
        <end position="101"/>
    </location>
</feature>
<feature type="compositionally biased region" description="Low complexity" evidence="2">
    <location>
        <begin position="60"/>
        <end position="81"/>
    </location>
</feature>
<dbReference type="InterPro" id="IPR053175">
    <property type="entry name" value="DHMBA_Reg_Transcription_Factor"/>
</dbReference>
<gene>
    <name evidence="4" type="ORF">FBEOM_5783</name>
</gene>
<dbReference type="AlphaFoldDB" id="A0A9P5DWS6"/>
<proteinExistence type="predicted"/>